<name>A0ABU0RQ17_9ACTN</name>
<dbReference type="EMBL" id="JAUSZS010000004">
    <property type="protein sequence ID" value="MDQ0934086.1"/>
    <property type="molecule type" value="Genomic_DNA"/>
</dbReference>
<dbReference type="InterPro" id="IPR001736">
    <property type="entry name" value="PLipase_D/transphosphatidylase"/>
</dbReference>
<dbReference type="NCBIfam" id="NF038319">
    <property type="entry name" value="DISARM_DrmC_I"/>
    <property type="match status" value="1"/>
</dbReference>
<dbReference type="InterPro" id="IPR025202">
    <property type="entry name" value="PLD-like_dom"/>
</dbReference>
<comment type="caution">
    <text evidence="2">The sequence shown here is derived from an EMBL/GenBank/DDBJ whole genome shotgun (WGS) entry which is preliminary data.</text>
</comment>
<dbReference type="SUPFAM" id="SSF56024">
    <property type="entry name" value="Phospholipase D/nuclease"/>
    <property type="match status" value="1"/>
</dbReference>
<gene>
    <name evidence="2" type="ORF">QFZ49_004026</name>
</gene>
<dbReference type="GO" id="GO:0016740">
    <property type="term" value="F:transferase activity"/>
    <property type="evidence" value="ECO:0007669"/>
    <property type="project" value="UniProtKB-KW"/>
</dbReference>
<dbReference type="Gene3D" id="3.30.870.10">
    <property type="entry name" value="Endonuclease Chain A"/>
    <property type="match status" value="1"/>
</dbReference>
<evidence type="ECO:0000313" key="2">
    <source>
        <dbReference type="EMBL" id="MDQ0934086.1"/>
    </source>
</evidence>
<dbReference type="InterPro" id="IPR047955">
    <property type="entry name" value="DrmC-like"/>
</dbReference>
<dbReference type="EC" id="2.7.8.-" evidence="2"/>
<dbReference type="RefSeq" id="WP_307627750.1">
    <property type="nucleotide sequence ID" value="NZ_JAUSZS010000004.1"/>
</dbReference>
<feature type="domain" description="PLD phosphodiesterase" evidence="1">
    <location>
        <begin position="200"/>
        <end position="227"/>
    </location>
</feature>
<sequence>MSSDHVVADADTDPLAAQIAELGRFLPPVHRRAWARVLKSLEGPGPTSVARLLAGHPGAGLATRADALVSLWRQNAPELSGSALALALETAASQFDYLRAEQHLDLVVSGPTSRAVPVRSTSSVAVEAIRHARANLLVVSFAAYGVKEIVQELKLAAGRGVRLDLVLGTSTSAVNAFEGLGPLARLWHWPDEGRSRTGGGRAALHAKIIAADREVILLGSANLTDRAFADNLEIGLVLHNRALVGRVVDHFTALMDPARGPLKPLGCE</sequence>
<accession>A0ABU0RQ17</accession>
<reference evidence="2 3" key="1">
    <citation type="submission" date="2023-07" db="EMBL/GenBank/DDBJ databases">
        <title>Comparative genomics of wheat-associated soil bacteria to identify genetic determinants of phenazine resistance.</title>
        <authorList>
            <person name="Mouncey N."/>
        </authorList>
    </citation>
    <scope>NUCLEOTIDE SEQUENCE [LARGE SCALE GENOMIC DNA]</scope>
    <source>
        <strain evidence="2 3">W2I16</strain>
    </source>
</reference>
<organism evidence="2 3">
    <name type="scientific">Streptomyces turgidiscabies</name>
    <dbReference type="NCBI Taxonomy" id="85558"/>
    <lineage>
        <taxon>Bacteria</taxon>
        <taxon>Bacillati</taxon>
        <taxon>Actinomycetota</taxon>
        <taxon>Actinomycetes</taxon>
        <taxon>Kitasatosporales</taxon>
        <taxon>Streptomycetaceae</taxon>
        <taxon>Streptomyces</taxon>
    </lineage>
</organism>
<proteinExistence type="predicted"/>
<keyword evidence="2" id="KW-0808">Transferase</keyword>
<dbReference type="PROSITE" id="PS50035">
    <property type="entry name" value="PLD"/>
    <property type="match status" value="1"/>
</dbReference>
<evidence type="ECO:0000259" key="1">
    <source>
        <dbReference type="PROSITE" id="PS50035"/>
    </source>
</evidence>
<dbReference type="Proteomes" id="UP001223072">
    <property type="component" value="Unassembled WGS sequence"/>
</dbReference>
<keyword evidence="3" id="KW-1185">Reference proteome</keyword>
<protein>
    <submittedName>
        <fullName evidence="2">Cardiolipin synthase</fullName>
        <ecNumber evidence="2">2.7.8.-</ecNumber>
    </submittedName>
</protein>
<dbReference type="SMART" id="SM00155">
    <property type="entry name" value="PLDc"/>
    <property type="match status" value="1"/>
</dbReference>
<evidence type="ECO:0000313" key="3">
    <source>
        <dbReference type="Proteomes" id="UP001223072"/>
    </source>
</evidence>
<dbReference type="Pfam" id="PF13091">
    <property type="entry name" value="PLDc_2"/>
    <property type="match status" value="1"/>
</dbReference>